<protein>
    <submittedName>
        <fullName evidence="1">Uncharacterized protein</fullName>
    </submittedName>
</protein>
<reference evidence="1 2" key="1">
    <citation type="submission" date="2009-12" db="EMBL/GenBank/DDBJ databases">
        <authorList>
            <person name="Shrivastava S."/>
            <person name="Madupu R."/>
            <person name="Durkin A.S."/>
            <person name="Torralba M."/>
            <person name="Methe B."/>
            <person name="Sutton G.G."/>
            <person name="Strausberg R.L."/>
            <person name="Nelson K.E."/>
        </authorList>
    </citation>
    <scope>NUCLEOTIDE SEQUENCE [LARGE SCALE GENOMIC DNA]</scope>
    <source>
        <strain evidence="1 2">W5455</strain>
    </source>
</reference>
<evidence type="ECO:0000313" key="2">
    <source>
        <dbReference type="Proteomes" id="UP000006462"/>
    </source>
</evidence>
<dbReference type="EMBL" id="ADFP01000028">
    <property type="protein sequence ID" value="EFB91601.1"/>
    <property type="molecule type" value="Genomic_DNA"/>
</dbReference>
<proteinExistence type="predicted"/>
<dbReference type="Proteomes" id="UP000006462">
    <property type="component" value="Unassembled WGS sequence"/>
</dbReference>
<sequence length="76" mass="8208">MPREGPVAQNCLDRCAVCATRFAYFLRGALAVWYFGIVAIAQDGGVPAWDAAVSRLVFAPRTPPDGTARGRRQDLA</sequence>
<evidence type="ECO:0000313" key="1">
    <source>
        <dbReference type="EMBL" id="EFB91601.1"/>
    </source>
</evidence>
<accession>A0ABM9ZXF4</accession>
<comment type="caution">
    <text evidence="1">The sequence shown here is derived from an EMBL/GenBank/DDBJ whole genome shotgun (WGS) entry which is preliminary data.</text>
</comment>
<organism evidence="1 2">
    <name type="scientific">Pyramidobacter piscolens W5455</name>
    <dbReference type="NCBI Taxonomy" id="352165"/>
    <lineage>
        <taxon>Bacteria</taxon>
        <taxon>Thermotogati</taxon>
        <taxon>Synergistota</taxon>
        <taxon>Synergistia</taxon>
        <taxon>Synergistales</taxon>
        <taxon>Dethiosulfovibrionaceae</taxon>
        <taxon>Pyramidobacter</taxon>
    </lineage>
</organism>
<name>A0ABM9ZXF4_9BACT</name>
<gene>
    <name evidence="1" type="ORF">HMPREF7215_2303</name>
</gene>
<keyword evidence="2" id="KW-1185">Reference proteome</keyword>